<evidence type="ECO:0000313" key="2">
    <source>
        <dbReference type="EMBL" id="JAD71156.1"/>
    </source>
</evidence>
<sequence length="42" mass="5049">MDSNVWIQGNWVVLTLCLFYIFPCINCIAYTWINLIVKWIKL</sequence>
<keyword evidence="1" id="KW-0472">Membrane</keyword>
<dbReference type="AlphaFoldDB" id="A0A0A9C6I4"/>
<name>A0A0A9C6I4_ARUDO</name>
<reference evidence="2" key="1">
    <citation type="submission" date="2014-09" db="EMBL/GenBank/DDBJ databases">
        <authorList>
            <person name="Magalhaes I.L.F."/>
            <person name="Oliveira U."/>
            <person name="Santos F.R."/>
            <person name="Vidigal T.H.D.A."/>
            <person name="Brescovit A.D."/>
            <person name="Santos A.J."/>
        </authorList>
    </citation>
    <scope>NUCLEOTIDE SEQUENCE</scope>
    <source>
        <tissue evidence="2">Shoot tissue taken approximately 20 cm above the soil surface</tissue>
    </source>
</reference>
<organism evidence="2">
    <name type="scientific">Arundo donax</name>
    <name type="common">Giant reed</name>
    <name type="synonym">Donax arundinaceus</name>
    <dbReference type="NCBI Taxonomy" id="35708"/>
    <lineage>
        <taxon>Eukaryota</taxon>
        <taxon>Viridiplantae</taxon>
        <taxon>Streptophyta</taxon>
        <taxon>Embryophyta</taxon>
        <taxon>Tracheophyta</taxon>
        <taxon>Spermatophyta</taxon>
        <taxon>Magnoliopsida</taxon>
        <taxon>Liliopsida</taxon>
        <taxon>Poales</taxon>
        <taxon>Poaceae</taxon>
        <taxon>PACMAD clade</taxon>
        <taxon>Arundinoideae</taxon>
        <taxon>Arundineae</taxon>
        <taxon>Arundo</taxon>
    </lineage>
</organism>
<evidence type="ECO:0000256" key="1">
    <source>
        <dbReference type="SAM" id="Phobius"/>
    </source>
</evidence>
<keyword evidence="1" id="KW-0812">Transmembrane</keyword>
<protein>
    <submittedName>
        <fullName evidence="2">Uncharacterized protein</fullName>
    </submittedName>
</protein>
<accession>A0A0A9C6I4</accession>
<keyword evidence="1" id="KW-1133">Transmembrane helix</keyword>
<proteinExistence type="predicted"/>
<reference evidence="2" key="2">
    <citation type="journal article" date="2015" name="Data Brief">
        <title>Shoot transcriptome of the giant reed, Arundo donax.</title>
        <authorList>
            <person name="Barrero R.A."/>
            <person name="Guerrero F.D."/>
            <person name="Moolhuijzen P."/>
            <person name="Goolsby J.A."/>
            <person name="Tidwell J."/>
            <person name="Bellgard S.E."/>
            <person name="Bellgard M.I."/>
        </authorList>
    </citation>
    <scope>NUCLEOTIDE SEQUENCE</scope>
    <source>
        <tissue evidence="2">Shoot tissue taken approximately 20 cm above the soil surface</tissue>
    </source>
</reference>
<feature type="transmembrane region" description="Helical" evidence="1">
    <location>
        <begin position="12"/>
        <end position="37"/>
    </location>
</feature>
<dbReference type="EMBL" id="GBRH01226739">
    <property type="protein sequence ID" value="JAD71156.1"/>
    <property type="molecule type" value="Transcribed_RNA"/>
</dbReference>